<reference evidence="1" key="1">
    <citation type="submission" date="2014-11" db="EMBL/GenBank/DDBJ databases">
        <authorList>
            <person name="Amaro Gonzalez C."/>
        </authorList>
    </citation>
    <scope>NUCLEOTIDE SEQUENCE</scope>
</reference>
<dbReference type="EMBL" id="GBXM01030755">
    <property type="protein sequence ID" value="JAH77822.1"/>
    <property type="molecule type" value="Transcribed_RNA"/>
</dbReference>
<sequence length="21" mass="2328">MLDLCDPKINVTAELILSKPN</sequence>
<proteinExistence type="predicted"/>
<protein>
    <submittedName>
        <fullName evidence="1">Uncharacterized protein</fullName>
    </submittedName>
</protein>
<organism evidence="1">
    <name type="scientific">Anguilla anguilla</name>
    <name type="common">European freshwater eel</name>
    <name type="synonym">Muraena anguilla</name>
    <dbReference type="NCBI Taxonomy" id="7936"/>
    <lineage>
        <taxon>Eukaryota</taxon>
        <taxon>Metazoa</taxon>
        <taxon>Chordata</taxon>
        <taxon>Craniata</taxon>
        <taxon>Vertebrata</taxon>
        <taxon>Euteleostomi</taxon>
        <taxon>Actinopterygii</taxon>
        <taxon>Neopterygii</taxon>
        <taxon>Teleostei</taxon>
        <taxon>Anguilliformes</taxon>
        <taxon>Anguillidae</taxon>
        <taxon>Anguilla</taxon>
    </lineage>
</organism>
<accession>A0A0E9VID7</accession>
<evidence type="ECO:0000313" key="1">
    <source>
        <dbReference type="EMBL" id="JAH77822.1"/>
    </source>
</evidence>
<name>A0A0E9VID7_ANGAN</name>
<dbReference type="AlphaFoldDB" id="A0A0E9VID7"/>
<reference evidence="1" key="2">
    <citation type="journal article" date="2015" name="Fish Shellfish Immunol.">
        <title>Early steps in the European eel (Anguilla anguilla)-Vibrio vulnificus interaction in the gills: Role of the RtxA13 toxin.</title>
        <authorList>
            <person name="Callol A."/>
            <person name="Pajuelo D."/>
            <person name="Ebbesson L."/>
            <person name="Teles M."/>
            <person name="MacKenzie S."/>
            <person name="Amaro C."/>
        </authorList>
    </citation>
    <scope>NUCLEOTIDE SEQUENCE</scope>
</reference>